<dbReference type="EMBL" id="CP018099">
    <property type="protein sequence ID" value="APF18678.1"/>
    <property type="molecule type" value="Genomic_DNA"/>
</dbReference>
<dbReference type="InterPro" id="IPR043128">
    <property type="entry name" value="Rev_trsase/Diguanyl_cyclase"/>
</dbReference>
<feature type="domain" description="GGDEF" evidence="4">
    <location>
        <begin position="191"/>
        <end position="340"/>
    </location>
</feature>
<dbReference type="PROSITE" id="PS50887">
    <property type="entry name" value="GGDEF"/>
    <property type="match status" value="1"/>
</dbReference>
<evidence type="ECO:0000313" key="5">
    <source>
        <dbReference type="EMBL" id="APF18678.1"/>
    </source>
</evidence>
<dbReference type="InParanoid" id="H1XT95"/>
<dbReference type="PANTHER" id="PTHR44591">
    <property type="entry name" value="STRESS RESPONSE REGULATOR PROTEIN 1"/>
    <property type="match status" value="1"/>
</dbReference>
<reference evidence="6 7" key="1">
    <citation type="submission" date="2011-09" db="EMBL/GenBank/DDBJ databases">
        <title>The permanent draft genome of Caldithrix abyssi DSM 13497.</title>
        <authorList>
            <consortium name="US DOE Joint Genome Institute (JGI-PGF)"/>
            <person name="Lucas S."/>
            <person name="Han J."/>
            <person name="Lapidus A."/>
            <person name="Bruce D."/>
            <person name="Goodwin L."/>
            <person name="Pitluck S."/>
            <person name="Peters L."/>
            <person name="Kyrpides N."/>
            <person name="Mavromatis K."/>
            <person name="Ivanova N."/>
            <person name="Mikhailova N."/>
            <person name="Chertkov O."/>
            <person name="Detter J.C."/>
            <person name="Tapia R."/>
            <person name="Han C."/>
            <person name="Land M."/>
            <person name="Hauser L."/>
            <person name="Markowitz V."/>
            <person name="Cheng J.-F."/>
            <person name="Hugenholtz P."/>
            <person name="Woyke T."/>
            <person name="Wu D."/>
            <person name="Spring S."/>
            <person name="Brambilla E."/>
            <person name="Klenk H.-P."/>
            <person name="Eisen J.A."/>
        </authorList>
    </citation>
    <scope>NUCLEOTIDE SEQUENCE [LARGE SCALE GENOMIC DNA]</scope>
    <source>
        <strain evidence="6 7">DSM 13497</strain>
    </source>
</reference>
<feature type="domain" description="Response regulatory" evidence="3">
    <location>
        <begin position="3"/>
        <end position="120"/>
    </location>
</feature>
<gene>
    <name evidence="5" type="ORF">Cabys_1929</name>
    <name evidence="6" type="ORF">Calab_3056</name>
</gene>
<dbReference type="Proteomes" id="UP000183868">
    <property type="component" value="Chromosome"/>
</dbReference>
<protein>
    <submittedName>
        <fullName evidence="5">Diguanylate cyclase (GGDEF) domain-containing protein</fullName>
    </submittedName>
    <submittedName>
        <fullName evidence="6">Response regulator receiver modulated diguanylate cyclase</fullName>
    </submittedName>
</protein>
<dbReference type="Gene3D" id="3.40.50.2300">
    <property type="match status" value="1"/>
</dbReference>
<evidence type="ECO:0000313" key="8">
    <source>
        <dbReference type="Proteomes" id="UP000183868"/>
    </source>
</evidence>
<dbReference type="KEGG" id="caby:Cabys_1929"/>
<accession>H1XT95</accession>
<dbReference type="HOGENOM" id="CLU_000445_11_28_0"/>
<dbReference type="PaxDb" id="880073-Calab_3056"/>
<evidence type="ECO:0000256" key="2">
    <source>
        <dbReference type="PROSITE-ProRule" id="PRU00169"/>
    </source>
</evidence>
<dbReference type="OrthoDB" id="9779586at2"/>
<dbReference type="InterPro" id="IPR050595">
    <property type="entry name" value="Bact_response_regulator"/>
</dbReference>
<dbReference type="Gene3D" id="3.30.70.270">
    <property type="match status" value="1"/>
</dbReference>
<dbReference type="eggNOG" id="COG3706">
    <property type="taxonomic scope" value="Bacteria"/>
</dbReference>
<dbReference type="Pfam" id="PF00990">
    <property type="entry name" value="GGDEF"/>
    <property type="match status" value="1"/>
</dbReference>
<evidence type="ECO:0000313" key="6">
    <source>
        <dbReference type="EMBL" id="EHO42662.1"/>
    </source>
</evidence>
<dbReference type="InterPro" id="IPR001789">
    <property type="entry name" value="Sig_transdc_resp-reg_receiver"/>
</dbReference>
<dbReference type="InterPro" id="IPR011006">
    <property type="entry name" value="CheY-like_superfamily"/>
</dbReference>
<organism evidence="6 7">
    <name type="scientific">Caldithrix abyssi DSM 13497</name>
    <dbReference type="NCBI Taxonomy" id="880073"/>
    <lineage>
        <taxon>Bacteria</taxon>
        <taxon>Pseudomonadati</taxon>
        <taxon>Calditrichota</taxon>
        <taxon>Calditrichia</taxon>
        <taxon>Calditrichales</taxon>
        <taxon>Calditrichaceae</taxon>
        <taxon>Caldithrix</taxon>
    </lineage>
</organism>
<dbReference type="CDD" id="cd01949">
    <property type="entry name" value="GGDEF"/>
    <property type="match status" value="1"/>
</dbReference>
<dbReference type="PANTHER" id="PTHR44591:SF3">
    <property type="entry name" value="RESPONSE REGULATORY DOMAIN-CONTAINING PROTEIN"/>
    <property type="match status" value="1"/>
</dbReference>
<dbReference type="SMART" id="SM00267">
    <property type="entry name" value="GGDEF"/>
    <property type="match status" value="1"/>
</dbReference>
<keyword evidence="1 2" id="KW-0597">Phosphoprotein</keyword>
<dbReference type="NCBIfam" id="TIGR00254">
    <property type="entry name" value="GGDEF"/>
    <property type="match status" value="1"/>
</dbReference>
<feature type="modified residue" description="4-aspartylphosphate" evidence="2">
    <location>
        <position position="52"/>
    </location>
</feature>
<dbReference type="EMBL" id="CM001402">
    <property type="protein sequence ID" value="EHO42662.1"/>
    <property type="molecule type" value="Genomic_DNA"/>
</dbReference>
<dbReference type="InterPro" id="IPR029787">
    <property type="entry name" value="Nucleotide_cyclase"/>
</dbReference>
<evidence type="ECO:0000256" key="1">
    <source>
        <dbReference type="ARBA" id="ARBA00022553"/>
    </source>
</evidence>
<dbReference type="SMART" id="SM00448">
    <property type="entry name" value="REC"/>
    <property type="match status" value="1"/>
</dbReference>
<dbReference type="GO" id="GO:0000160">
    <property type="term" value="P:phosphorelay signal transduction system"/>
    <property type="evidence" value="ECO:0007669"/>
    <property type="project" value="InterPro"/>
</dbReference>
<evidence type="ECO:0000313" key="7">
    <source>
        <dbReference type="Proteomes" id="UP000004671"/>
    </source>
</evidence>
<dbReference type="SUPFAM" id="SSF55073">
    <property type="entry name" value="Nucleotide cyclase"/>
    <property type="match status" value="1"/>
</dbReference>
<dbReference type="InterPro" id="IPR000160">
    <property type="entry name" value="GGDEF_dom"/>
</dbReference>
<reference evidence="5 8" key="2">
    <citation type="submission" date="2016-11" db="EMBL/GenBank/DDBJ databases">
        <title>Genomic analysis of Caldithrix abyssi and proposal of a novel bacterial phylum Caldithrichaeota.</title>
        <authorList>
            <person name="Kublanov I."/>
            <person name="Sigalova O."/>
            <person name="Gavrilov S."/>
            <person name="Lebedinsky A."/>
            <person name="Ivanova N."/>
            <person name="Daum C."/>
            <person name="Reddy T."/>
            <person name="Klenk H.P."/>
            <person name="Goker M."/>
            <person name="Reva O."/>
            <person name="Miroshnichenko M."/>
            <person name="Kyprides N."/>
            <person name="Woyke T."/>
            <person name="Gelfand M."/>
        </authorList>
    </citation>
    <scope>NUCLEOTIDE SEQUENCE [LARGE SCALE GENOMIC DNA]</scope>
    <source>
        <strain evidence="5 8">LF13</strain>
    </source>
</reference>
<evidence type="ECO:0000259" key="4">
    <source>
        <dbReference type="PROSITE" id="PS50887"/>
    </source>
</evidence>
<dbReference type="PROSITE" id="PS50110">
    <property type="entry name" value="RESPONSE_REGULATORY"/>
    <property type="match status" value="1"/>
</dbReference>
<dbReference type="STRING" id="880073.Cabys_1929"/>
<dbReference type="SUPFAM" id="SSF52172">
    <property type="entry name" value="CheY-like"/>
    <property type="match status" value="1"/>
</dbReference>
<dbReference type="Pfam" id="PF00072">
    <property type="entry name" value="Response_reg"/>
    <property type="match status" value="1"/>
</dbReference>
<dbReference type="Proteomes" id="UP000004671">
    <property type="component" value="Chromosome"/>
</dbReference>
<keyword evidence="7" id="KW-1185">Reference proteome</keyword>
<evidence type="ECO:0000259" key="3">
    <source>
        <dbReference type="PROSITE" id="PS50110"/>
    </source>
</evidence>
<name>H1XT95_CALAY</name>
<dbReference type="AlphaFoldDB" id="H1XT95"/>
<dbReference type="RefSeq" id="WP_006930018.1">
    <property type="nucleotide sequence ID" value="NZ_CM001402.1"/>
</dbReference>
<proteinExistence type="predicted"/>
<sequence length="344" mass="39407">MPSILIADDNPEMLETLERIFALYEFDVHKAENGKQAVEIAEKELPDLVILDAKMPVMDGFEACRILKNSRSTRDIPVVFLTANYIQPNDRVTGLQLGADDYLLKPFNSKELVARVKSIIKRNEILRMLKDENHRLAETTKKIKRELKAFLEHNQAVSENPMIDHLTGLYNFNFFKIRLKEEIQISARYKAEFGLAVVLIENFDQINEVLGHQLGNYILMKMANFLLTKTRKADVLARSGEGLFYILMPHTDAEGAYIESERIRVVLSTTDYLDEEILETLHPGKRKISELQNLVVKVGVVAATTEQLQKETVDSLLQRLSRCLDIAREKNYSVTIAENKIEEE</sequence>